<feature type="transmembrane region" description="Helical" evidence="1">
    <location>
        <begin position="175"/>
        <end position="192"/>
    </location>
</feature>
<evidence type="ECO:0000313" key="2">
    <source>
        <dbReference type="EMBL" id="WVY97571.1"/>
    </source>
</evidence>
<dbReference type="AlphaFoldDB" id="A0AAQ3RKL2"/>
<dbReference type="EMBL" id="CP144692">
    <property type="protein sequence ID" value="WVY97571.1"/>
    <property type="molecule type" value="Genomic_DNA"/>
</dbReference>
<proteinExistence type="predicted"/>
<keyword evidence="1" id="KW-0472">Membrane</keyword>
<gene>
    <name evidence="2" type="ORF">V8G54_029722</name>
</gene>
<keyword evidence="3" id="KW-1185">Reference proteome</keyword>
<keyword evidence="1" id="KW-0812">Transmembrane</keyword>
<dbReference type="Proteomes" id="UP001374535">
    <property type="component" value="Chromosome 9"/>
</dbReference>
<protein>
    <submittedName>
        <fullName evidence="2">Uncharacterized protein</fullName>
    </submittedName>
</protein>
<organism evidence="2 3">
    <name type="scientific">Vigna mungo</name>
    <name type="common">Black gram</name>
    <name type="synonym">Phaseolus mungo</name>
    <dbReference type="NCBI Taxonomy" id="3915"/>
    <lineage>
        <taxon>Eukaryota</taxon>
        <taxon>Viridiplantae</taxon>
        <taxon>Streptophyta</taxon>
        <taxon>Embryophyta</taxon>
        <taxon>Tracheophyta</taxon>
        <taxon>Spermatophyta</taxon>
        <taxon>Magnoliopsida</taxon>
        <taxon>eudicotyledons</taxon>
        <taxon>Gunneridae</taxon>
        <taxon>Pentapetalae</taxon>
        <taxon>rosids</taxon>
        <taxon>fabids</taxon>
        <taxon>Fabales</taxon>
        <taxon>Fabaceae</taxon>
        <taxon>Papilionoideae</taxon>
        <taxon>50 kb inversion clade</taxon>
        <taxon>NPAAA clade</taxon>
        <taxon>indigoferoid/millettioid clade</taxon>
        <taxon>Phaseoleae</taxon>
        <taxon>Vigna</taxon>
    </lineage>
</organism>
<accession>A0AAQ3RKL2</accession>
<reference evidence="2 3" key="1">
    <citation type="journal article" date="2023" name="Life. Sci Alliance">
        <title>Evolutionary insights into 3D genome organization and epigenetic landscape of Vigna mungo.</title>
        <authorList>
            <person name="Junaid A."/>
            <person name="Singh B."/>
            <person name="Bhatia S."/>
        </authorList>
    </citation>
    <scope>NUCLEOTIDE SEQUENCE [LARGE SCALE GENOMIC DNA]</scope>
    <source>
        <strain evidence="2">Urdbean</strain>
    </source>
</reference>
<evidence type="ECO:0000313" key="3">
    <source>
        <dbReference type="Proteomes" id="UP001374535"/>
    </source>
</evidence>
<name>A0AAQ3RKL2_VIGMU</name>
<feature type="transmembrane region" description="Helical" evidence="1">
    <location>
        <begin position="125"/>
        <end position="142"/>
    </location>
</feature>
<sequence>MLIVKPYICRTQGSFSISDHPHPFSISSIRINSHILNPISFRFSQFHPSLTIACVKRRDWSQPSSNRTILQMASAVAFNLKILPEPFNSIAGEISRSDSNTLAGLVGGGRKRMTGKWRTRKKESVWFALFFTCIVGSLWSWKIGEFDLFLRVLSFCLAGISLIQLCLGKKAVKEWFLGFLFGIVLILSSRLRNEDMKFWIHKLSSFPVSAIVTRKRSRNRYWRIFK</sequence>
<keyword evidence="1" id="KW-1133">Transmembrane helix</keyword>
<feature type="transmembrane region" description="Helical" evidence="1">
    <location>
        <begin position="148"/>
        <end position="168"/>
    </location>
</feature>
<evidence type="ECO:0000256" key="1">
    <source>
        <dbReference type="SAM" id="Phobius"/>
    </source>
</evidence>